<comment type="caution">
    <text evidence="5">The sequence shown here is derived from an EMBL/GenBank/DDBJ whole genome shotgun (WGS) entry which is preliminary data.</text>
</comment>
<organism evidence="5 6">
    <name type="scientific">Magnetofaba australis IT-1</name>
    <dbReference type="NCBI Taxonomy" id="1434232"/>
    <lineage>
        <taxon>Bacteria</taxon>
        <taxon>Pseudomonadati</taxon>
        <taxon>Pseudomonadota</taxon>
        <taxon>Magnetococcia</taxon>
        <taxon>Magnetococcales</taxon>
        <taxon>Magnetococcaceae</taxon>
        <taxon>Magnetofaba</taxon>
    </lineage>
</organism>
<protein>
    <recommendedName>
        <fullName evidence="7">Phage antitermination protein Q</fullName>
    </recommendedName>
</protein>
<evidence type="ECO:0000313" key="6">
    <source>
        <dbReference type="Proteomes" id="UP000194003"/>
    </source>
</evidence>
<dbReference type="Pfam" id="PF06530">
    <property type="entry name" value="Phage_antitermQ"/>
    <property type="match status" value="1"/>
</dbReference>
<dbReference type="EMBL" id="LVJN01000019">
    <property type="protein sequence ID" value="OSM03999.1"/>
    <property type="molecule type" value="Genomic_DNA"/>
</dbReference>
<reference evidence="5 6" key="1">
    <citation type="journal article" date="2016" name="BMC Genomics">
        <title>Combined genomic and structural analyses of a cultured magnetotactic bacterium reveals its niche adaptation to a dynamic environment.</title>
        <authorList>
            <person name="Araujo A.C."/>
            <person name="Morillo V."/>
            <person name="Cypriano J."/>
            <person name="Teixeira L.C."/>
            <person name="Leao P."/>
            <person name="Lyra S."/>
            <person name="Almeida L.G."/>
            <person name="Bazylinski D.A."/>
            <person name="Vasconcellos A.T."/>
            <person name="Abreu F."/>
            <person name="Lins U."/>
        </authorList>
    </citation>
    <scope>NUCLEOTIDE SEQUENCE [LARGE SCALE GENOMIC DNA]</scope>
    <source>
        <strain evidence="5 6">IT-1</strain>
    </source>
</reference>
<keyword evidence="6" id="KW-1185">Reference proteome</keyword>
<dbReference type="InterPro" id="IPR010534">
    <property type="entry name" value="Phage_933W_GpQ"/>
</dbReference>
<evidence type="ECO:0008006" key="7">
    <source>
        <dbReference type="Google" id="ProtNLM"/>
    </source>
</evidence>
<evidence type="ECO:0000256" key="4">
    <source>
        <dbReference type="ARBA" id="ARBA00023163"/>
    </source>
</evidence>
<comment type="similarity">
    <text evidence="1">Belongs to the phage antitermination Q type 1 family.</text>
</comment>
<evidence type="ECO:0000256" key="3">
    <source>
        <dbReference type="ARBA" id="ARBA00023125"/>
    </source>
</evidence>
<proteinExistence type="inferred from homology"/>
<sequence>MQAATQSFNQTDNDFLREARQALRRWGRWAARGVPLPRMAGGGMARLQDYGLTPVEHNRFAPCPDAIAESVEKVLVAMQRIFPDEAEILMARYKDGMTDASAAAHLHETRNLPKSKSAFQIHAARAEGVFVGLWMQKP</sequence>
<evidence type="ECO:0000313" key="5">
    <source>
        <dbReference type="EMBL" id="OSM03999.1"/>
    </source>
</evidence>
<keyword evidence="3" id="KW-0238">DNA-binding</keyword>
<gene>
    <name evidence="5" type="ORF">MAIT1_03748</name>
</gene>
<evidence type="ECO:0000256" key="2">
    <source>
        <dbReference type="ARBA" id="ARBA00023015"/>
    </source>
</evidence>
<dbReference type="GO" id="GO:0060567">
    <property type="term" value="P:negative regulation of termination of DNA-templated transcription"/>
    <property type="evidence" value="ECO:0007669"/>
    <property type="project" value="InterPro"/>
</dbReference>
<evidence type="ECO:0000256" key="1">
    <source>
        <dbReference type="ARBA" id="ARBA00010234"/>
    </source>
</evidence>
<dbReference type="Proteomes" id="UP000194003">
    <property type="component" value="Unassembled WGS sequence"/>
</dbReference>
<dbReference type="STRING" id="1434232.MAIT1_03748"/>
<dbReference type="GO" id="GO:0003677">
    <property type="term" value="F:DNA binding"/>
    <property type="evidence" value="ECO:0007669"/>
    <property type="project" value="UniProtKB-KW"/>
</dbReference>
<keyword evidence="4" id="KW-0804">Transcription</keyword>
<name>A0A1Y2K443_9PROT</name>
<dbReference type="AlphaFoldDB" id="A0A1Y2K443"/>
<keyword evidence="2" id="KW-0805">Transcription regulation</keyword>
<accession>A0A1Y2K443</accession>
<dbReference type="RefSeq" id="WP_085442118.1">
    <property type="nucleotide sequence ID" value="NZ_LVJN01000019.1"/>
</dbReference>